<dbReference type="EMBL" id="FNIM01000001">
    <property type="protein sequence ID" value="SDN26161.1"/>
    <property type="molecule type" value="Genomic_DNA"/>
</dbReference>
<dbReference type="InterPro" id="IPR009057">
    <property type="entry name" value="Homeodomain-like_sf"/>
</dbReference>
<dbReference type="GO" id="GO:0003700">
    <property type="term" value="F:DNA-binding transcription factor activity"/>
    <property type="evidence" value="ECO:0007669"/>
    <property type="project" value="TreeGrafter"/>
</dbReference>
<reference evidence="7" key="1">
    <citation type="submission" date="2016-10" db="EMBL/GenBank/DDBJ databases">
        <authorList>
            <person name="Varghese N."/>
            <person name="Submissions S."/>
        </authorList>
    </citation>
    <scope>NUCLEOTIDE SEQUENCE [LARGE SCALE GENOMIC DNA]</scope>
    <source>
        <strain evidence="7">DSM 27982</strain>
    </source>
</reference>
<keyword evidence="1" id="KW-0805">Transcription regulation</keyword>
<evidence type="ECO:0000259" key="5">
    <source>
        <dbReference type="PROSITE" id="PS50977"/>
    </source>
</evidence>
<dbReference type="Pfam" id="PF21597">
    <property type="entry name" value="TetR_C_43"/>
    <property type="match status" value="1"/>
</dbReference>
<keyword evidence="2 4" id="KW-0238">DNA-binding</keyword>
<keyword evidence="7" id="KW-1185">Reference proteome</keyword>
<evidence type="ECO:0000313" key="7">
    <source>
        <dbReference type="Proteomes" id="UP000198541"/>
    </source>
</evidence>
<organism evidence="6 7">
    <name type="scientific">Actinomyces ruminicola</name>
    <dbReference type="NCBI Taxonomy" id="332524"/>
    <lineage>
        <taxon>Bacteria</taxon>
        <taxon>Bacillati</taxon>
        <taxon>Actinomycetota</taxon>
        <taxon>Actinomycetes</taxon>
        <taxon>Actinomycetales</taxon>
        <taxon>Actinomycetaceae</taxon>
        <taxon>Actinomyces</taxon>
    </lineage>
</organism>
<dbReference type="SUPFAM" id="SSF48498">
    <property type="entry name" value="Tetracyclin repressor-like, C-terminal domain"/>
    <property type="match status" value="1"/>
</dbReference>
<evidence type="ECO:0000256" key="3">
    <source>
        <dbReference type="ARBA" id="ARBA00023163"/>
    </source>
</evidence>
<dbReference type="GO" id="GO:0000976">
    <property type="term" value="F:transcription cis-regulatory region binding"/>
    <property type="evidence" value="ECO:0007669"/>
    <property type="project" value="TreeGrafter"/>
</dbReference>
<dbReference type="PANTHER" id="PTHR30055:SF234">
    <property type="entry name" value="HTH-TYPE TRANSCRIPTIONAL REGULATOR BETI"/>
    <property type="match status" value="1"/>
</dbReference>
<dbReference type="InterPro" id="IPR049445">
    <property type="entry name" value="TetR_SbtR-like_C"/>
</dbReference>
<sequence length="188" mass="20790">MTPARKDAARNRARLLDSAKRLFGSRGLAVTLKDVARDAGVGVGTVYRHFPTKDALVAALFAEQLQREVERARAMAQAGDAWRALVDYLEETMRLQASNRGMRALMCPAGSVFESVRECKAQINPYLEQVIELAHAQGTLRSDCTARDIAYLQVALVGIMDASPDDAPDLYRRHLALFLDGVRTDRSQ</sequence>
<dbReference type="Gene3D" id="1.10.357.10">
    <property type="entry name" value="Tetracycline Repressor, domain 2"/>
    <property type="match status" value="1"/>
</dbReference>
<dbReference type="Proteomes" id="UP000198541">
    <property type="component" value="Unassembled WGS sequence"/>
</dbReference>
<gene>
    <name evidence="6" type="ORF">SAMN05216355_101467</name>
</gene>
<evidence type="ECO:0000256" key="2">
    <source>
        <dbReference type="ARBA" id="ARBA00023125"/>
    </source>
</evidence>
<dbReference type="InterPro" id="IPR001647">
    <property type="entry name" value="HTH_TetR"/>
</dbReference>
<dbReference type="SUPFAM" id="SSF46689">
    <property type="entry name" value="Homeodomain-like"/>
    <property type="match status" value="1"/>
</dbReference>
<feature type="domain" description="HTH tetR-type" evidence="5">
    <location>
        <begin position="9"/>
        <end position="68"/>
    </location>
</feature>
<dbReference type="InterPro" id="IPR036271">
    <property type="entry name" value="Tet_transcr_reg_TetR-rel_C_sf"/>
</dbReference>
<proteinExistence type="predicted"/>
<name>A0A1G9ZZ18_9ACTO</name>
<protein>
    <submittedName>
        <fullName evidence="6">Regulatory protein, tetR family</fullName>
    </submittedName>
</protein>
<keyword evidence="3" id="KW-0804">Transcription</keyword>
<dbReference type="InterPro" id="IPR023772">
    <property type="entry name" value="DNA-bd_HTH_TetR-type_CS"/>
</dbReference>
<evidence type="ECO:0000256" key="4">
    <source>
        <dbReference type="PROSITE-ProRule" id="PRU00335"/>
    </source>
</evidence>
<dbReference type="PRINTS" id="PR00455">
    <property type="entry name" value="HTHTETR"/>
</dbReference>
<accession>A0A1G9ZZ18</accession>
<dbReference type="AlphaFoldDB" id="A0A1G9ZZ18"/>
<dbReference type="Pfam" id="PF00440">
    <property type="entry name" value="TetR_N"/>
    <property type="match status" value="1"/>
</dbReference>
<dbReference type="PROSITE" id="PS50977">
    <property type="entry name" value="HTH_TETR_2"/>
    <property type="match status" value="1"/>
</dbReference>
<dbReference type="InterPro" id="IPR050109">
    <property type="entry name" value="HTH-type_TetR-like_transc_reg"/>
</dbReference>
<evidence type="ECO:0000313" key="6">
    <source>
        <dbReference type="EMBL" id="SDN26161.1"/>
    </source>
</evidence>
<dbReference type="PANTHER" id="PTHR30055">
    <property type="entry name" value="HTH-TYPE TRANSCRIPTIONAL REGULATOR RUTR"/>
    <property type="match status" value="1"/>
</dbReference>
<evidence type="ECO:0000256" key="1">
    <source>
        <dbReference type="ARBA" id="ARBA00023015"/>
    </source>
</evidence>
<feature type="DNA-binding region" description="H-T-H motif" evidence="4">
    <location>
        <begin position="31"/>
        <end position="50"/>
    </location>
</feature>
<dbReference type="PROSITE" id="PS01081">
    <property type="entry name" value="HTH_TETR_1"/>
    <property type="match status" value="1"/>
</dbReference>